<reference evidence="2" key="2">
    <citation type="journal article" date="2021" name="PeerJ">
        <title>Extensive microbial diversity within the chicken gut microbiome revealed by metagenomics and culture.</title>
        <authorList>
            <person name="Gilroy R."/>
            <person name="Ravi A."/>
            <person name="Getino M."/>
            <person name="Pursley I."/>
            <person name="Horton D.L."/>
            <person name="Alikhan N.F."/>
            <person name="Baker D."/>
            <person name="Gharbi K."/>
            <person name="Hall N."/>
            <person name="Watson M."/>
            <person name="Adriaenssens E.M."/>
            <person name="Foster-Nyarko E."/>
            <person name="Jarju S."/>
            <person name="Secka A."/>
            <person name="Antonio M."/>
            <person name="Oren A."/>
            <person name="Chaudhuri R.R."/>
            <person name="La Ragione R."/>
            <person name="Hildebrand F."/>
            <person name="Pallen M.J."/>
        </authorList>
    </citation>
    <scope>NUCLEOTIDE SEQUENCE</scope>
    <source>
        <strain evidence="2">ChiHjej13B12-12457</strain>
    </source>
</reference>
<feature type="signal peptide" evidence="1">
    <location>
        <begin position="1"/>
        <end position="22"/>
    </location>
</feature>
<dbReference type="CDD" id="cd14948">
    <property type="entry name" value="BACON"/>
    <property type="match status" value="1"/>
</dbReference>
<reference evidence="2" key="1">
    <citation type="submission" date="2020-10" db="EMBL/GenBank/DDBJ databases">
        <authorList>
            <person name="Gilroy R."/>
        </authorList>
    </citation>
    <scope>NUCLEOTIDE SEQUENCE</scope>
    <source>
        <strain evidence="2">ChiHjej13B12-12457</strain>
    </source>
</reference>
<evidence type="ECO:0000313" key="3">
    <source>
        <dbReference type="Proteomes" id="UP000886744"/>
    </source>
</evidence>
<dbReference type="InterPro" id="IPR024361">
    <property type="entry name" value="BACON"/>
</dbReference>
<feature type="chain" id="PRO_5038492300" evidence="1">
    <location>
        <begin position="23"/>
        <end position="595"/>
    </location>
</feature>
<gene>
    <name evidence="2" type="ORF">IAC94_00390</name>
</gene>
<dbReference type="AlphaFoldDB" id="A0A9D1E056"/>
<keyword evidence="1" id="KW-0732">Signal</keyword>
<sequence>MRKTLTITLTAALLLACGCTSTIEEGDLGIFPFLEVDRAEISAGDAPGTFAIGVYSNRDISVSNGNSLWMKASLNSTHDSVIVEIEQNTEFEDRSAEVIISISDGHIAETVTVTQFSSGMPSISLPSVLSYSDVSMDLTAEITNPGSSSVIGAGFILSTLNGSETEYPAAISGNYLSATATGLSSSTQYYIRAYAENASGRYLSGSIAYYTAGAPVMDSTVINVDTYTNSITITATMSYPGSSTTTYGLLLGREPELTEENAEYKTVHNDVSSSTEPITWTDTFYDLRQGTGYYFRTYAVNEYGTSYGNEEHTYTTGTPDLPRYNITADISIRPYENQPEDLNLSLGRAFQLAYFRDDIRGSGDWAWNYTNILDTDTTITFETYEGKQKLVYLNINPGSINEGCDTKNDNELVRFEHKEWYVLENLLYAVNDVEILSDMTIAPEIKYLTSYIDLEMTYTDANGNQVSDLSTLLMPDATVEIDGLSRECAILEDGSSLYEGEFSGYSISSYDENQDSVRSLGSSAVLPSSGRPLTFSVTLNFTDGSSRTLDCGYGAIKPGRYYRIRLNLLEVSYENGTGFELEVIEDIDEDIEIEF</sequence>
<evidence type="ECO:0000256" key="1">
    <source>
        <dbReference type="SAM" id="SignalP"/>
    </source>
</evidence>
<dbReference type="EMBL" id="DVHI01000009">
    <property type="protein sequence ID" value="HIR61969.1"/>
    <property type="molecule type" value="Genomic_DNA"/>
</dbReference>
<dbReference type="InterPro" id="IPR013783">
    <property type="entry name" value="Ig-like_fold"/>
</dbReference>
<dbReference type="InterPro" id="IPR036116">
    <property type="entry name" value="FN3_sf"/>
</dbReference>
<accession>A0A9D1E056</accession>
<dbReference type="SUPFAM" id="SSF49265">
    <property type="entry name" value="Fibronectin type III"/>
    <property type="match status" value="1"/>
</dbReference>
<organism evidence="2 3">
    <name type="scientific">Candidatus Coprenecus avistercoris</name>
    <dbReference type="NCBI Taxonomy" id="2840730"/>
    <lineage>
        <taxon>Bacteria</taxon>
        <taxon>Pseudomonadati</taxon>
        <taxon>Bacteroidota</taxon>
        <taxon>Bacteroidia</taxon>
        <taxon>Bacteroidales</taxon>
        <taxon>Rikenellaceae</taxon>
        <taxon>Rikenellaceae incertae sedis</taxon>
        <taxon>Candidatus Coprenecus</taxon>
    </lineage>
</organism>
<proteinExistence type="predicted"/>
<dbReference type="Proteomes" id="UP000886744">
    <property type="component" value="Unassembled WGS sequence"/>
</dbReference>
<name>A0A9D1E056_9BACT</name>
<protein>
    <submittedName>
        <fullName evidence="2">BACON domain-containing protein</fullName>
    </submittedName>
</protein>
<evidence type="ECO:0000313" key="2">
    <source>
        <dbReference type="EMBL" id="HIR61969.1"/>
    </source>
</evidence>
<comment type="caution">
    <text evidence="2">The sequence shown here is derived from an EMBL/GenBank/DDBJ whole genome shotgun (WGS) entry which is preliminary data.</text>
</comment>
<dbReference type="Gene3D" id="2.60.40.10">
    <property type="entry name" value="Immunoglobulins"/>
    <property type="match status" value="1"/>
</dbReference>
<dbReference type="PROSITE" id="PS51257">
    <property type="entry name" value="PROKAR_LIPOPROTEIN"/>
    <property type="match status" value="1"/>
</dbReference>